<gene>
    <name evidence="2" type="ORF">SAMN05216366_12136</name>
</gene>
<name>A0A1H0T4R6_SELRU</name>
<dbReference type="OrthoDB" id="9955312at2"/>
<evidence type="ECO:0000313" key="3">
    <source>
        <dbReference type="Proteomes" id="UP000182412"/>
    </source>
</evidence>
<protein>
    <submittedName>
        <fullName evidence="2">Uncharacterized protein</fullName>
    </submittedName>
</protein>
<accession>A0A1H0T4R6</accession>
<sequence length="161" mass="18702">MNIAYAAQSSCRRHRGESQQGMVSLVLLCMLFILLFLGRGLLSFARQEAENIRQYSLETQLRLSAEGALESSWKRLDEYDVQLEKLQDGDKISLAQGRAGDFETYTYVIAQNKKMYLVAVAFRRVSDWEKKMEPHVRLKAEIKRIKARDGKIYYQWLGWTA</sequence>
<reference evidence="2 3" key="1">
    <citation type="submission" date="2016-10" db="EMBL/GenBank/DDBJ databases">
        <authorList>
            <person name="de Groot N.N."/>
        </authorList>
    </citation>
    <scope>NUCLEOTIDE SEQUENCE [LARGE SCALE GENOMIC DNA]</scope>
    <source>
        <strain evidence="2 3">S137</strain>
    </source>
</reference>
<dbReference type="Proteomes" id="UP000182412">
    <property type="component" value="Unassembled WGS sequence"/>
</dbReference>
<keyword evidence="1" id="KW-0812">Transmembrane</keyword>
<keyword evidence="1" id="KW-0472">Membrane</keyword>
<feature type="transmembrane region" description="Helical" evidence="1">
    <location>
        <begin position="21"/>
        <end position="42"/>
    </location>
</feature>
<evidence type="ECO:0000256" key="1">
    <source>
        <dbReference type="SAM" id="Phobius"/>
    </source>
</evidence>
<proteinExistence type="predicted"/>
<dbReference type="AlphaFoldDB" id="A0A1H0T4R6"/>
<keyword evidence="1" id="KW-1133">Transmembrane helix</keyword>
<organism evidence="2 3">
    <name type="scientific">Selenomonas ruminantium</name>
    <dbReference type="NCBI Taxonomy" id="971"/>
    <lineage>
        <taxon>Bacteria</taxon>
        <taxon>Bacillati</taxon>
        <taxon>Bacillota</taxon>
        <taxon>Negativicutes</taxon>
        <taxon>Selenomonadales</taxon>
        <taxon>Selenomonadaceae</taxon>
        <taxon>Selenomonas</taxon>
    </lineage>
</organism>
<evidence type="ECO:0000313" key="2">
    <source>
        <dbReference type="EMBL" id="SDP48815.1"/>
    </source>
</evidence>
<dbReference type="EMBL" id="FNJQ01000021">
    <property type="protein sequence ID" value="SDP48815.1"/>
    <property type="molecule type" value="Genomic_DNA"/>
</dbReference>